<comment type="caution">
    <text evidence="1">The sequence shown here is derived from an EMBL/GenBank/DDBJ whole genome shotgun (WGS) entry which is preliminary data.</text>
</comment>
<reference evidence="1" key="1">
    <citation type="journal article" date="2021" name="PeerJ">
        <title>Extensive microbial diversity within the chicken gut microbiome revealed by metagenomics and culture.</title>
        <authorList>
            <person name="Gilroy R."/>
            <person name="Ravi A."/>
            <person name="Getino M."/>
            <person name="Pursley I."/>
            <person name="Horton D.L."/>
            <person name="Alikhan N.F."/>
            <person name="Baker D."/>
            <person name="Gharbi K."/>
            <person name="Hall N."/>
            <person name="Watson M."/>
            <person name="Adriaenssens E.M."/>
            <person name="Foster-Nyarko E."/>
            <person name="Jarju S."/>
            <person name="Secka A."/>
            <person name="Antonio M."/>
            <person name="Oren A."/>
            <person name="Chaudhuri R.R."/>
            <person name="La Ragione R."/>
            <person name="Hildebrand F."/>
            <person name="Pallen M.J."/>
        </authorList>
    </citation>
    <scope>NUCLEOTIDE SEQUENCE</scope>
    <source>
        <strain evidence="1">CHK195-9823</strain>
    </source>
</reference>
<gene>
    <name evidence="1" type="ORF">H9747_11310</name>
</gene>
<proteinExistence type="predicted"/>
<evidence type="ECO:0000313" key="1">
    <source>
        <dbReference type="EMBL" id="HIV39560.1"/>
    </source>
</evidence>
<sequence>MLAGKIKVDIEFGTKELQRNKEAELIFDYIDEHNFKCVGITGNAYKL</sequence>
<reference evidence="1" key="2">
    <citation type="submission" date="2021-04" db="EMBL/GenBank/DDBJ databases">
        <authorList>
            <person name="Gilroy R."/>
        </authorList>
    </citation>
    <scope>NUCLEOTIDE SEQUENCE</scope>
    <source>
        <strain evidence="1">CHK195-9823</strain>
    </source>
</reference>
<organism evidence="1 2">
    <name type="scientific">Candidatus Blautia stercorigallinarum</name>
    <dbReference type="NCBI Taxonomy" id="2838501"/>
    <lineage>
        <taxon>Bacteria</taxon>
        <taxon>Bacillati</taxon>
        <taxon>Bacillota</taxon>
        <taxon>Clostridia</taxon>
        <taxon>Lachnospirales</taxon>
        <taxon>Lachnospiraceae</taxon>
        <taxon>Blautia</taxon>
    </lineage>
</organism>
<accession>A0A9D1PE53</accession>
<dbReference type="Proteomes" id="UP000886814">
    <property type="component" value="Unassembled WGS sequence"/>
</dbReference>
<protein>
    <submittedName>
        <fullName evidence="1">Uncharacterized protein</fullName>
    </submittedName>
</protein>
<evidence type="ECO:0000313" key="2">
    <source>
        <dbReference type="Proteomes" id="UP000886814"/>
    </source>
</evidence>
<dbReference type="EMBL" id="DXIQ01000072">
    <property type="protein sequence ID" value="HIV39560.1"/>
    <property type="molecule type" value="Genomic_DNA"/>
</dbReference>
<dbReference type="AlphaFoldDB" id="A0A9D1PE53"/>
<name>A0A9D1PE53_9FIRM</name>